<dbReference type="InterPro" id="IPR012317">
    <property type="entry name" value="Poly(ADP-ribose)pol_cat_dom"/>
</dbReference>
<feature type="domain" description="PARP catalytic" evidence="1">
    <location>
        <begin position="1"/>
        <end position="46"/>
    </location>
</feature>
<evidence type="ECO:0000313" key="2">
    <source>
        <dbReference type="EMBL" id="KAK2705003.1"/>
    </source>
</evidence>
<evidence type="ECO:0000259" key="1">
    <source>
        <dbReference type="PROSITE" id="PS51059"/>
    </source>
</evidence>
<dbReference type="Proteomes" id="UP001187531">
    <property type="component" value="Unassembled WGS sequence"/>
</dbReference>
<evidence type="ECO:0000313" key="3">
    <source>
        <dbReference type="Proteomes" id="UP001187531"/>
    </source>
</evidence>
<keyword evidence="3" id="KW-1185">Reference proteome</keyword>
<dbReference type="AlphaFoldDB" id="A0AA88HA38"/>
<protein>
    <recommendedName>
        <fullName evidence="1">PARP catalytic domain-containing protein</fullName>
    </recommendedName>
</protein>
<sequence length="170" mass="19782">MTHCLLLLIKKSAGGVLFDEFVIYDPRQAYLRYVINYKVTEIGVPAGSVISTKFQKYEILRSRSFDTSNELDYHFRLAEAEFQRFCKNRDVVKVTYVINPALESQFLETSKNLLQNTELLQKKPSQYLHFMVLQLKEILSQSSRIIFNALALSEQLMAMDIIFQSSLKRL</sequence>
<dbReference type="PROSITE" id="PS51059">
    <property type="entry name" value="PARP_CATALYTIC"/>
    <property type="match status" value="1"/>
</dbReference>
<organism evidence="2 3">
    <name type="scientific">Artemia franciscana</name>
    <name type="common">Brine shrimp</name>
    <name type="synonym">Artemia sanfranciscana</name>
    <dbReference type="NCBI Taxonomy" id="6661"/>
    <lineage>
        <taxon>Eukaryota</taxon>
        <taxon>Metazoa</taxon>
        <taxon>Ecdysozoa</taxon>
        <taxon>Arthropoda</taxon>
        <taxon>Crustacea</taxon>
        <taxon>Branchiopoda</taxon>
        <taxon>Anostraca</taxon>
        <taxon>Artemiidae</taxon>
        <taxon>Artemia</taxon>
    </lineage>
</organism>
<comment type="caution">
    <text evidence="2">The sequence shown here is derived from an EMBL/GenBank/DDBJ whole genome shotgun (WGS) entry which is preliminary data.</text>
</comment>
<dbReference type="GO" id="GO:0003950">
    <property type="term" value="F:NAD+ poly-ADP-ribosyltransferase activity"/>
    <property type="evidence" value="ECO:0007669"/>
    <property type="project" value="InterPro"/>
</dbReference>
<dbReference type="Gene3D" id="3.90.228.10">
    <property type="match status" value="1"/>
</dbReference>
<dbReference type="EMBL" id="JAVRJZ010000021">
    <property type="protein sequence ID" value="KAK2705003.1"/>
    <property type="molecule type" value="Genomic_DNA"/>
</dbReference>
<proteinExistence type="predicted"/>
<name>A0AA88HA38_ARTSF</name>
<reference evidence="2" key="1">
    <citation type="submission" date="2023-07" db="EMBL/GenBank/DDBJ databases">
        <title>Chromosome-level genome assembly of Artemia franciscana.</title>
        <authorList>
            <person name="Jo E."/>
        </authorList>
    </citation>
    <scope>NUCLEOTIDE SEQUENCE</scope>
    <source>
        <tissue evidence="2">Whole body</tissue>
    </source>
</reference>
<accession>A0AA88HA38</accession>
<gene>
    <name evidence="2" type="ORF">QYM36_017153</name>
</gene>